<protein>
    <submittedName>
        <fullName evidence="2">Uncharacterized protein</fullName>
    </submittedName>
</protein>
<accession>A0A9D2LTT1</accession>
<dbReference type="InterPro" id="IPR043756">
    <property type="entry name" value="DUF5702"/>
</dbReference>
<gene>
    <name evidence="2" type="ORF">IAA06_09775</name>
</gene>
<organism evidence="2 3">
    <name type="scientific">Candidatus Blautia faecavium</name>
    <dbReference type="NCBI Taxonomy" id="2838487"/>
    <lineage>
        <taxon>Bacteria</taxon>
        <taxon>Bacillati</taxon>
        <taxon>Bacillota</taxon>
        <taxon>Clostridia</taxon>
        <taxon>Lachnospirales</taxon>
        <taxon>Lachnospiraceae</taxon>
        <taxon>Blautia</taxon>
    </lineage>
</organism>
<evidence type="ECO:0000313" key="2">
    <source>
        <dbReference type="EMBL" id="HJB29063.1"/>
    </source>
</evidence>
<dbReference type="AlphaFoldDB" id="A0A9D2LTT1"/>
<evidence type="ECO:0000256" key="1">
    <source>
        <dbReference type="SAM" id="MobiDB-lite"/>
    </source>
</evidence>
<evidence type="ECO:0000313" key="3">
    <source>
        <dbReference type="Proteomes" id="UP000823842"/>
    </source>
</evidence>
<reference evidence="2" key="2">
    <citation type="submission" date="2021-04" db="EMBL/GenBank/DDBJ databases">
        <authorList>
            <person name="Gilroy R."/>
        </authorList>
    </citation>
    <scope>NUCLEOTIDE SEQUENCE</scope>
    <source>
        <strain evidence="2">ChiSjej1B19-5720</strain>
    </source>
</reference>
<dbReference type="Pfam" id="PF18960">
    <property type="entry name" value="DUF5702"/>
    <property type="match status" value="1"/>
</dbReference>
<comment type="caution">
    <text evidence="2">The sequence shown here is derived from an EMBL/GenBank/DDBJ whole genome shotgun (WGS) entry which is preliminary data.</text>
</comment>
<dbReference type="EMBL" id="DWYZ01000180">
    <property type="protein sequence ID" value="HJB29063.1"/>
    <property type="molecule type" value="Genomic_DNA"/>
</dbReference>
<reference evidence="2" key="1">
    <citation type="journal article" date="2021" name="PeerJ">
        <title>Extensive microbial diversity within the chicken gut microbiome revealed by metagenomics and culture.</title>
        <authorList>
            <person name="Gilroy R."/>
            <person name="Ravi A."/>
            <person name="Getino M."/>
            <person name="Pursley I."/>
            <person name="Horton D.L."/>
            <person name="Alikhan N.F."/>
            <person name="Baker D."/>
            <person name="Gharbi K."/>
            <person name="Hall N."/>
            <person name="Watson M."/>
            <person name="Adriaenssens E.M."/>
            <person name="Foster-Nyarko E."/>
            <person name="Jarju S."/>
            <person name="Secka A."/>
            <person name="Antonio M."/>
            <person name="Oren A."/>
            <person name="Chaudhuri R.R."/>
            <person name="La Ragione R."/>
            <person name="Hildebrand F."/>
            <person name="Pallen M.J."/>
        </authorList>
    </citation>
    <scope>NUCLEOTIDE SEQUENCE</scope>
    <source>
        <strain evidence="2">ChiSjej1B19-5720</strain>
    </source>
</reference>
<proteinExistence type="predicted"/>
<sequence>MARKGSITVFFTLILSLMLSLVCTSIESVRMAAARTQILSSLDIGLYSLFGQYDKTLLKDYDLFFLDGSCGGGSLNMAEIYDNMESYIKPVLKQNSQRIALKDGGFTGYRLATDEDGTVFYCQVVQYMKDTLGSQGIQLLLNEMKDRENKTKEAEKTGEQAQSGDAIGSYEREMNQAAKNSQEALEAAKENSGQEGEVISQPETPAVEAPKVKNPITVIKRIMKMGILELVIPPGKGISDKSVSKNTLVSGRKLQEGMPLFGVLEQDTSYASQVLFQQYLMDKLGNYLNPASGGLEYQIEYILGRKDNDLDNLKSVATKLLLVREGVNFAHLLADSGKRAQVEALALAIASSFLIPPAAVIIEGALLLCWAFAESILDVRELFDGGKVPLIKSIEDWQLSLENLPELLQGLDTQRRGTETGMDYEDYLQVFLLAKGKNEKLSGGMDMVELSVRSLPGRSSFCLDSCIASIEASIDVKANSRKTFTVTKQYSYI</sequence>
<name>A0A9D2LTT1_9FIRM</name>
<dbReference type="Proteomes" id="UP000823842">
    <property type="component" value="Unassembled WGS sequence"/>
</dbReference>
<feature type="region of interest" description="Disordered" evidence="1">
    <location>
        <begin position="181"/>
        <end position="205"/>
    </location>
</feature>